<dbReference type="InterPro" id="IPR041577">
    <property type="entry name" value="RT_RNaseH_2"/>
</dbReference>
<dbReference type="AlphaFoldDB" id="A0A0J7K4I4"/>
<dbReference type="PANTHER" id="PTHR37984">
    <property type="entry name" value="PROTEIN CBG26694"/>
    <property type="match status" value="1"/>
</dbReference>
<evidence type="ECO:0000256" key="4">
    <source>
        <dbReference type="ARBA" id="ARBA00022759"/>
    </source>
</evidence>
<keyword evidence="4" id="KW-0255">Endonuclease</keyword>
<evidence type="ECO:0000259" key="7">
    <source>
        <dbReference type="PROSITE" id="PS50878"/>
    </source>
</evidence>
<dbReference type="OrthoDB" id="8060624at2759"/>
<dbReference type="PROSITE" id="PS50878">
    <property type="entry name" value="RT_POL"/>
    <property type="match status" value="1"/>
</dbReference>
<accession>A0A0J7K4I4</accession>
<evidence type="ECO:0000256" key="5">
    <source>
        <dbReference type="ARBA" id="ARBA00022918"/>
    </source>
</evidence>
<dbReference type="FunFam" id="3.30.70.270:FF:000020">
    <property type="entry name" value="Transposon Tf2-6 polyprotein-like Protein"/>
    <property type="match status" value="1"/>
</dbReference>
<evidence type="ECO:0000313" key="8">
    <source>
        <dbReference type="EMBL" id="KMQ85071.1"/>
    </source>
</evidence>
<keyword evidence="2" id="KW-0548">Nucleotidyltransferase</keyword>
<keyword evidence="5" id="KW-0695">RNA-directed DNA polymerase</keyword>
<comment type="caution">
    <text evidence="8">The sequence shown here is derived from an EMBL/GenBank/DDBJ whole genome shotgun (WGS) entry which is preliminary data.</text>
</comment>
<dbReference type="InterPro" id="IPR050951">
    <property type="entry name" value="Retrovirus_Pol_polyprotein"/>
</dbReference>
<dbReference type="Proteomes" id="UP000036403">
    <property type="component" value="Unassembled WGS sequence"/>
</dbReference>
<dbReference type="PANTHER" id="PTHR37984:SF5">
    <property type="entry name" value="PROTEIN NYNRIN-LIKE"/>
    <property type="match status" value="1"/>
</dbReference>
<keyword evidence="4" id="KW-0378">Hydrolase</keyword>
<evidence type="ECO:0000256" key="1">
    <source>
        <dbReference type="ARBA" id="ARBA00012493"/>
    </source>
</evidence>
<dbReference type="Gene3D" id="3.30.70.270">
    <property type="match status" value="2"/>
</dbReference>
<dbReference type="CDD" id="cd01647">
    <property type="entry name" value="RT_LTR"/>
    <property type="match status" value="1"/>
</dbReference>
<dbReference type="GO" id="GO:0004519">
    <property type="term" value="F:endonuclease activity"/>
    <property type="evidence" value="ECO:0007669"/>
    <property type="project" value="UniProtKB-KW"/>
</dbReference>
<dbReference type="STRING" id="67767.A0A0J7K4I4"/>
<gene>
    <name evidence="8" type="ORF">RF55_16630</name>
</gene>
<keyword evidence="6" id="KW-0511">Multifunctional enzyme</keyword>
<dbReference type="Gene3D" id="3.10.10.10">
    <property type="entry name" value="HIV Type 1 Reverse Transcriptase, subunit A, domain 1"/>
    <property type="match status" value="1"/>
</dbReference>
<dbReference type="InterPro" id="IPR000477">
    <property type="entry name" value="RT_dom"/>
</dbReference>
<evidence type="ECO:0000256" key="6">
    <source>
        <dbReference type="ARBA" id="ARBA00023268"/>
    </source>
</evidence>
<dbReference type="EMBL" id="LBMM01014729">
    <property type="protein sequence ID" value="KMQ85071.1"/>
    <property type="molecule type" value="Genomic_DNA"/>
</dbReference>
<dbReference type="InterPro" id="IPR043502">
    <property type="entry name" value="DNA/RNA_pol_sf"/>
</dbReference>
<dbReference type="PaxDb" id="67767-A0A0J7K4I4"/>
<dbReference type="FunFam" id="3.10.20.370:FF:000001">
    <property type="entry name" value="Retrovirus-related Pol polyprotein from transposon 17.6-like protein"/>
    <property type="match status" value="1"/>
</dbReference>
<sequence>MCIDLRPLNQRIHPQKFRFPLIDDQLDQLHGKCVFTKLDLRDGFHQIKIYPEDTKYFAFATHKAQFEYTRVPFGYSEAPVEFQKRLFNILKELLKDGILLYIDDILIPTATIEENLKVLKEVLFTLKRYKLKLNLAKCLFLKKKIEFLGYMVSADGITMSSRHIQAIIDFPQPKTVKEVQSYLRLTSYFRRFIRDYAVKAKPLAALTKKNAKFNFDKDCVDLFELLKKELTSAPVLHIYNPSAATELHTDASMHGFGAILLQKQKYSNWAPIAYFSKATTDTEKRYHSYELETLAIVKAIERFHVYYRA</sequence>
<dbReference type="EC" id="2.7.7.49" evidence="1"/>
<evidence type="ECO:0000313" key="9">
    <source>
        <dbReference type="Proteomes" id="UP000036403"/>
    </source>
</evidence>
<dbReference type="SUPFAM" id="SSF56672">
    <property type="entry name" value="DNA/RNA polymerases"/>
    <property type="match status" value="1"/>
</dbReference>
<dbReference type="Pfam" id="PF00078">
    <property type="entry name" value="RVT_1"/>
    <property type="match status" value="1"/>
</dbReference>
<evidence type="ECO:0000256" key="2">
    <source>
        <dbReference type="ARBA" id="ARBA00022695"/>
    </source>
</evidence>
<protein>
    <recommendedName>
        <fullName evidence="1">RNA-directed DNA polymerase</fullName>
        <ecNumber evidence="1">2.7.7.49</ecNumber>
    </recommendedName>
</protein>
<reference evidence="8 9" key="1">
    <citation type="submission" date="2015-04" db="EMBL/GenBank/DDBJ databases">
        <title>Lasius niger genome sequencing.</title>
        <authorList>
            <person name="Konorov E.A."/>
            <person name="Nikitin M.A."/>
            <person name="Kirill M.V."/>
            <person name="Chang P."/>
        </authorList>
    </citation>
    <scope>NUCLEOTIDE SEQUENCE [LARGE SCALE GENOMIC DNA]</scope>
    <source>
        <tissue evidence="8">Whole</tissue>
    </source>
</reference>
<keyword evidence="3" id="KW-0540">Nuclease</keyword>
<feature type="domain" description="Reverse transcriptase" evidence="7">
    <location>
        <begin position="1"/>
        <end position="152"/>
    </location>
</feature>
<dbReference type="InterPro" id="IPR043128">
    <property type="entry name" value="Rev_trsase/Diguanyl_cyclase"/>
</dbReference>
<dbReference type="GO" id="GO:0003964">
    <property type="term" value="F:RNA-directed DNA polymerase activity"/>
    <property type="evidence" value="ECO:0007669"/>
    <property type="project" value="UniProtKB-KW"/>
</dbReference>
<keyword evidence="9" id="KW-1185">Reference proteome</keyword>
<name>A0A0J7K4I4_LASNI</name>
<proteinExistence type="predicted"/>
<dbReference type="Pfam" id="PF17919">
    <property type="entry name" value="RT_RNaseH_2"/>
    <property type="match status" value="1"/>
</dbReference>
<organism evidence="8 9">
    <name type="scientific">Lasius niger</name>
    <name type="common">Black garden ant</name>
    <dbReference type="NCBI Taxonomy" id="67767"/>
    <lineage>
        <taxon>Eukaryota</taxon>
        <taxon>Metazoa</taxon>
        <taxon>Ecdysozoa</taxon>
        <taxon>Arthropoda</taxon>
        <taxon>Hexapoda</taxon>
        <taxon>Insecta</taxon>
        <taxon>Pterygota</taxon>
        <taxon>Neoptera</taxon>
        <taxon>Endopterygota</taxon>
        <taxon>Hymenoptera</taxon>
        <taxon>Apocrita</taxon>
        <taxon>Aculeata</taxon>
        <taxon>Formicoidea</taxon>
        <taxon>Formicidae</taxon>
        <taxon>Formicinae</taxon>
        <taxon>Lasius</taxon>
        <taxon>Lasius</taxon>
    </lineage>
</organism>
<evidence type="ECO:0000256" key="3">
    <source>
        <dbReference type="ARBA" id="ARBA00022722"/>
    </source>
</evidence>
<keyword evidence="2" id="KW-0808">Transferase</keyword>